<keyword evidence="1" id="KW-0812">Transmembrane</keyword>
<evidence type="ECO:0008006" key="4">
    <source>
        <dbReference type="Google" id="ProtNLM"/>
    </source>
</evidence>
<feature type="transmembrane region" description="Helical" evidence="1">
    <location>
        <begin position="16"/>
        <end position="37"/>
    </location>
</feature>
<keyword evidence="3" id="KW-1185">Reference proteome</keyword>
<sequence>MQSGKTPGRAGRRVRLAAWLAGIPIALLVTLYLILLITPIPLPFVRDQARDMVLANLSEASDLELGDMSLALENFVLPVLQFSPVVFKDKKTGGQVRMEALEVGFSPLRALVGQPGAMVTMVGPHIQMNQDLFGPRLSTLEVIDDPDGGPPTVRVLEGSDAFPAVGIGAEGVAVRGPMPGGQLGDPRSDNEWLIYNLEAMAQSLADIVLQAERGVFSRLVIRDGRMDMNDALYGLFRSFSAISLDIAPRPNGRLTEGRFSATFGGQRMAGAIAREVEEDGSSRLRADVTNVDFSAFMPFINDPEAMVSVVGTGAISIDVGFNQSGKIEEGVFDVDMTGTDLRLQTDYFPVASNIMRINWEPDDARFTLAETHLTIGRSTGRMSGVFVLGLDDAFGPTVAISVRARDVALHPNDMEAPAEPFDEMNFSGWSAPLYGAVGIDHMEARKADAQIETRGRIDMLRRGMGFDLDIGGEGVTADDLKRLWPYIIATESRDWFVKNVTEGVVKTSTMRYSFPVGTVAVPGEPPKPIPNNAIHIDMVGEGVKIQVTESMEPVAIDGDTRLLMRDDEVTIAADGATIATDGGEIGFANAALVMSAGGDDANVIEISGDVSGSIPAIVALAKSQQPDAIANADMPLDLDALEGELDLALVATITNGPEGTTPSLDYVINGTVVDFGSATPIEARSIDAGQLSFTASQAGYRVVGQAQIDGLPADVVVEGTLEGTPDMLLSATLAAEDLAAMGFDASEFLTGEVQFVARPMADGAIQMAVDITRAGLNIRDLGVTKRAGVAGKLEALIRQEGTTTELSQISLAFGNVNLRGSLDFDAEEGLRSAEFSSFALSSGDRAQLALTPIRGGYALRLRGEQLDLKPMLQRFFGLGEGSGGPQATQFTQTLSLDVELERALGFYRTTAFNVDLDMLIRGTDLQRANLQAQLGGDRSVSITTNPTPDGRVMSVAFNDFGTLLRLVGVYANIEGGIGSLVLNGNRSASVDRGTFNLRNFAIVDEDNVAQILGNHSESRQLIARQNKLSFTSGKVDFIRRSDRVEVTEGVLTGDTVGGTMRGFIYTDRRQYDLAGTYVPLFGLNNVFQKLPIFGPLLGGRDGEGLLGVTFAVRGPLDSPDFLINPVSMLVPGAFRALFEYRAREQPRPAE</sequence>
<dbReference type="EMBL" id="RZNJ01000002">
    <property type="protein sequence ID" value="RUT32917.1"/>
    <property type="molecule type" value="Genomic_DNA"/>
</dbReference>
<dbReference type="OrthoDB" id="7161641at2"/>
<evidence type="ECO:0000313" key="2">
    <source>
        <dbReference type="EMBL" id="RUT32917.1"/>
    </source>
</evidence>
<organism evidence="2 3">
    <name type="scientific">Arsenicitalea aurantiaca</name>
    <dbReference type="NCBI Taxonomy" id="1783274"/>
    <lineage>
        <taxon>Bacteria</taxon>
        <taxon>Pseudomonadati</taxon>
        <taxon>Pseudomonadota</taxon>
        <taxon>Alphaproteobacteria</taxon>
        <taxon>Hyphomicrobiales</taxon>
        <taxon>Devosiaceae</taxon>
        <taxon>Arsenicitalea</taxon>
    </lineage>
</organism>
<keyword evidence="1" id="KW-1133">Transmembrane helix</keyword>
<reference evidence="2 3" key="1">
    <citation type="journal article" date="2016" name="Int. J. Syst. Evol. Microbiol.">
        <title>Arsenicitalea aurantiaca gen. nov., sp. nov., a new member of the family Hyphomicrobiaceae, isolated from high-arsenic sediment.</title>
        <authorList>
            <person name="Mu Y."/>
            <person name="Zhou L."/>
            <person name="Zeng X.C."/>
            <person name="Liu L."/>
            <person name="Pan Y."/>
            <person name="Chen X."/>
            <person name="Wang J."/>
            <person name="Li S."/>
            <person name="Li W.J."/>
            <person name="Wang Y."/>
        </authorList>
    </citation>
    <scope>NUCLEOTIDE SEQUENCE [LARGE SCALE GENOMIC DNA]</scope>
    <source>
        <strain evidence="2 3">42-50</strain>
    </source>
</reference>
<gene>
    <name evidence="2" type="ORF">EMQ25_07230</name>
</gene>
<accession>A0A433XFM3</accession>
<comment type="caution">
    <text evidence="2">The sequence shown here is derived from an EMBL/GenBank/DDBJ whole genome shotgun (WGS) entry which is preliminary data.</text>
</comment>
<keyword evidence="1" id="KW-0472">Membrane</keyword>
<protein>
    <recommendedName>
        <fullName evidence="4">AsmA-like C-terminal domain-containing protein</fullName>
    </recommendedName>
</protein>
<dbReference type="AlphaFoldDB" id="A0A433XFM3"/>
<evidence type="ECO:0000256" key="1">
    <source>
        <dbReference type="SAM" id="Phobius"/>
    </source>
</evidence>
<dbReference type="Proteomes" id="UP000281547">
    <property type="component" value="Unassembled WGS sequence"/>
</dbReference>
<name>A0A433XFM3_9HYPH</name>
<dbReference type="RefSeq" id="WP_127187874.1">
    <property type="nucleotide sequence ID" value="NZ_RZNJ01000002.1"/>
</dbReference>
<evidence type="ECO:0000313" key="3">
    <source>
        <dbReference type="Proteomes" id="UP000281547"/>
    </source>
</evidence>
<proteinExistence type="predicted"/>